<accession>A0AA86NNE7</accession>
<evidence type="ECO:0000256" key="1">
    <source>
        <dbReference type="SAM" id="MobiDB-lite"/>
    </source>
</evidence>
<sequence>MRRSRRLLSLLCSFVQKRALDQDSQGTQKDTLPGKSEEGQLETPAVSRASRRHGHMKCEIPKTTHSDQVVHSYIFASLTAGITFGAESCVGDRDLRTAEELLVRSYYQFNTASYSKLRSEVWSGNLKYRAGRLRGNRLCRTFSFSRPAPALANTRISDTRYGAAAESRVPQIHSFMFRSGRFPPHTTTGWIYYRETTTQPEYANLILNEFDKNRRYEYLYWTLYQQFCIQAVRINQRGSK</sequence>
<feature type="chain" id="PRO_5041724145" evidence="2">
    <location>
        <begin position="20"/>
        <end position="240"/>
    </location>
</feature>
<organism evidence="3">
    <name type="scientific">Hexamita inflata</name>
    <dbReference type="NCBI Taxonomy" id="28002"/>
    <lineage>
        <taxon>Eukaryota</taxon>
        <taxon>Metamonada</taxon>
        <taxon>Diplomonadida</taxon>
        <taxon>Hexamitidae</taxon>
        <taxon>Hexamitinae</taxon>
        <taxon>Hexamita</taxon>
    </lineage>
</organism>
<proteinExistence type="predicted"/>
<name>A0AA86NNE7_9EUKA</name>
<evidence type="ECO:0000256" key="2">
    <source>
        <dbReference type="SAM" id="SignalP"/>
    </source>
</evidence>
<feature type="signal peptide" evidence="2">
    <location>
        <begin position="1"/>
        <end position="19"/>
    </location>
</feature>
<dbReference type="Proteomes" id="UP001642409">
    <property type="component" value="Unassembled WGS sequence"/>
</dbReference>
<comment type="caution">
    <text evidence="3">The sequence shown here is derived from an EMBL/GenBank/DDBJ whole genome shotgun (WGS) entry which is preliminary data.</text>
</comment>
<dbReference type="EMBL" id="CAXDID020000683">
    <property type="protein sequence ID" value="CAL6110210.1"/>
    <property type="molecule type" value="Genomic_DNA"/>
</dbReference>
<evidence type="ECO:0000313" key="5">
    <source>
        <dbReference type="Proteomes" id="UP001642409"/>
    </source>
</evidence>
<keyword evidence="2" id="KW-0732">Signal</keyword>
<evidence type="ECO:0000313" key="3">
    <source>
        <dbReference type="EMBL" id="CAI9921945.1"/>
    </source>
</evidence>
<feature type="region of interest" description="Disordered" evidence="1">
    <location>
        <begin position="22"/>
        <end position="54"/>
    </location>
</feature>
<reference evidence="3" key="1">
    <citation type="submission" date="2023-06" db="EMBL/GenBank/DDBJ databases">
        <authorList>
            <person name="Kurt Z."/>
        </authorList>
    </citation>
    <scope>NUCLEOTIDE SEQUENCE</scope>
</reference>
<evidence type="ECO:0000313" key="4">
    <source>
        <dbReference type="EMBL" id="CAL6110210.1"/>
    </source>
</evidence>
<keyword evidence="5" id="KW-1185">Reference proteome</keyword>
<dbReference type="AlphaFoldDB" id="A0AA86NNE7"/>
<reference evidence="4 5" key="2">
    <citation type="submission" date="2024-07" db="EMBL/GenBank/DDBJ databases">
        <authorList>
            <person name="Akdeniz Z."/>
        </authorList>
    </citation>
    <scope>NUCLEOTIDE SEQUENCE [LARGE SCALE GENOMIC DNA]</scope>
</reference>
<protein>
    <submittedName>
        <fullName evidence="4">Hypothetical_protein</fullName>
    </submittedName>
</protein>
<dbReference type="EMBL" id="CATOUU010000239">
    <property type="protein sequence ID" value="CAI9921945.1"/>
    <property type="molecule type" value="Genomic_DNA"/>
</dbReference>
<gene>
    <name evidence="4" type="ORF">HINF_LOCUS75811</name>
    <name evidence="3" type="ORF">HINF_LOCUS9590</name>
</gene>